<evidence type="ECO:0000256" key="9">
    <source>
        <dbReference type="ARBA" id="ARBA00035207"/>
    </source>
</evidence>
<name>A0A6M4JAN7_9MOLU</name>
<reference evidence="14 15" key="1">
    <citation type="submission" date="2020-05" db="EMBL/GenBank/DDBJ databases">
        <title>Novel Mycoplasma species detected in Mirounga angustirostris (northern elephant seal) from the USA.</title>
        <authorList>
            <person name="Volokhov D.V."/>
        </authorList>
    </citation>
    <scope>NUCLEOTIDE SEQUENCE [LARGE SCALE GENOMIC DNA]</scope>
    <source>
        <strain evidence="14 15">Mirounga ES2806-NAS</strain>
    </source>
</reference>
<keyword evidence="6 10" id="KW-0689">Ribosomal protein</keyword>
<comment type="function">
    <text evidence="10 13">This protein binds specifically to 23S rRNA; its binding is stimulated by other ribosomal proteins, e.g., L4, L17, and L20. It is important during the early stages of 50S assembly. It makes multiple contacts with different domains of the 23S rRNA in the assembled 50S subunit and ribosome.</text>
</comment>
<dbReference type="PANTHER" id="PTHR13501:SF8">
    <property type="entry name" value="LARGE RIBOSOMAL SUBUNIT PROTEIN UL22M"/>
    <property type="match status" value="1"/>
</dbReference>
<dbReference type="InterPro" id="IPR036394">
    <property type="entry name" value="Ribosomal_uL22_sf"/>
</dbReference>
<dbReference type="Proteomes" id="UP000502118">
    <property type="component" value="Chromosome"/>
</dbReference>
<evidence type="ECO:0000313" key="15">
    <source>
        <dbReference type="Proteomes" id="UP000502118"/>
    </source>
</evidence>
<dbReference type="EMBL" id="CP053097">
    <property type="protein sequence ID" value="QJR43970.1"/>
    <property type="molecule type" value="Genomic_DNA"/>
</dbReference>
<dbReference type="Pfam" id="PF00237">
    <property type="entry name" value="Ribosomal_L22"/>
    <property type="match status" value="1"/>
</dbReference>
<dbReference type="Gene3D" id="3.90.470.10">
    <property type="entry name" value="Ribosomal protein L22/L17"/>
    <property type="match status" value="1"/>
</dbReference>
<evidence type="ECO:0000256" key="3">
    <source>
        <dbReference type="ARBA" id="ARBA00011838"/>
    </source>
</evidence>
<keyword evidence="7 10" id="KW-0687">Ribonucleoprotein</keyword>
<organism evidence="14 15">
    <name type="scientific">Mycoplasma miroungirhinis</name>
    <dbReference type="NCBI Taxonomy" id="754516"/>
    <lineage>
        <taxon>Bacteria</taxon>
        <taxon>Bacillati</taxon>
        <taxon>Mycoplasmatota</taxon>
        <taxon>Mollicutes</taxon>
        <taxon>Mycoplasmataceae</taxon>
        <taxon>Mycoplasma</taxon>
    </lineage>
</organism>
<evidence type="ECO:0000256" key="11">
    <source>
        <dbReference type="RuleBase" id="RU004005"/>
    </source>
</evidence>
<evidence type="ECO:0000256" key="10">
    <source>
        <dbReference type="HAMAP-Rule" id="MF_01331"/>
    </source>
</evidence>
<evidence type="ECO:0000256" key="8">
    <source>
        <dbReference type="ARBA" id="ARBA00025084"/>
    </source>
</evidence>
<dbReference type="GO" id="GO:0006412">
    <property type="term" value="P:translation"/>
    <property type="evidence" value="ECO:0007669"/>
    <property type="project" value="UniProtKB-UniRule"/>
</dbReference>
<comment type="function">
    <text evidence="1 10">The globular domain of the protein is located near the polypeptide exit tunnel on the outside of the subunit, while an extended beta-hairpin is found that lines the wall of the exit tunnel in the center of the 70S ribosome.</text>
</comment>
<protein>
    <recommendedName>
        <fullName evidence="9 10">Large ribosomal subunit protein uL22</fullName>
    </recommendedName>
</protein>
<evidence type="ECO:0000256" key="12">
    <source>
        <dbReference type="RuleBase" id="RU004006"/>
    </source>
</evidence>
<keyword evidence="5 10" id="KW-0694">RNA-binding</keyword>
<evidence type="ECO:0000256" key="6">
    <source>
        <dbReference type="ARBA" id="ARBA00022980"/>
    </source>
</evidence>
<dbReference type="SUPFAM" id="SSF54843">
    <property type="entry name" value="Ribosomal protein L22"/>
    <property type="match status" value="1"/>
</dbReference>
<accession>A0A6M4JAN7</accession>
<dbReference type="InterPro" id="IPR005727">
    <property type="entry name" value="Ribosomal_uL22_bac/chlpt-type"/>
</dbReference>
<evidence type="ECO:0000313" key="14">
    <source>
        <dbReference type="EMBL" id="QJR43970.1"/>
    </source>
</evidence>
<dbReference type="AlphaFoldDB" id="A0A6M4JAN7"/>
<comment type="similarity">
    <text evidence="2 10 11">Belongs to the universal ribosomal protein uL22 family.</text>
</comment>
<sequence>MNSAKASVKVQRISAYKARLVADLIRNKNTQEAISILQTTNKKATKIILKLLKSAIANATNNHGLDGQKLYISKILVNEGPTLKRYQPHSKGRAFPILKRTSHFYIEVIERN</sequence>
<dbReference type="GO" id="GO:0003735">
    <property type="term" value="F:structural constituent of ribosome"/>
    <property type="evidence" value="ECO:0007669"/>
    <property type="project" value="InterPro"/>
</dbReference>
<keyword evidence="15" id="KW-1185">Reference proteome</keyword>
<evidence type="ECO:0000256" key="1">
    <source>
        <dbReference type="ARBA" id="ARBA00003478"/>
    </source>
</evidence>
<dbReference type="HAMAP" id="MF_01331_B">
    <property type="entry name" value="Ribosomal_uL22_B"/>
    <property type="match status" value="1"/>
</dbReference>
<dbReference type="InterPro" id="IPR047867">
    <property type="entry name" value="Ribosomal_uL22_bac/org-type"/>
</dbReference>
<dbReference type="GO" id="GO:0022625">
    <property type="term" value="C:cytosolic large ribosomal subunit"/>
    <property type="evidence" value="ECO:0007669"/>
    <property type="project" value="TreeGrafter"/>
</dbReference>
<evidence type="ECO:0000256" key="2">
    <source>
        <dbReference type="ARBA" id="ARBA00009451"/>
    </source>
</evidence>
<comment type="function">
    <text evidence="8">This protein binds specifically to 23S rRNA; its binding is stimulated by other ribosomal proteins, e.g. L4, L17, and L20. It is important during the early stages of 50S assembly. It makes multiple contacts with different domains of the 23S rRNA in the assembled 50S subunit and ribosome.</text>
</comment>
<evidence type="ECO:0000256" key="7">
    <source>
        <dbReference type="ARBA" id="ARBA00023274"/>
    </source>
</evidence>
<proteinExistence type="inferred from homology"/>
<evidence type="ECO:0000256" key="4">
    <source>
        <dbReference type="ARBA" id="ARBA00022730"/>
    </source>
</evidence>
<dbReference type="PANTHER" id="PTHR13501">
    <property type="entry name" value="CHLOROPLAST 50S RIBOSOMAL PROTEIN L22-RELATED"/>
    <property type="match status" value="1"/>
</dbReference>
<gene>
    <name evidence="10 14" type="primary">rplV</name>
    <name evidence="14" type="ORF">HLA92_00730</name>
</gene>
<dbReference type="NCBIfam" id="TIGR01044">
    <property type="entry name" value="rplV_bact"/>
    <property type="match status" value="1"/>
</dbReference>
<dbReference type="KEGG" id="mmio:HLA92_00730"/>
<dbReference type="GO" id="GO:0019843">
    <property type="term" value="F:rRNA binding"/>
    <property type="evidence" value="ECO:0007669"/>
    <property type="project" value="UniProtKB-UniRule"/>
</dbReference>
<dbReference type="InterPro" id="IPR001063">
    <property type="entry name" value="Ribosomal_uL22"/>
</dbReference>
<evidence type="ECO:0000256" key="5">
    <source>
        <dbReference type="ARBA" id="ARBA00022884"/>
    </source>
</evidence>
<dbReference type="RefSeq" id="WP_171112550.1">
    <property type="nucleotide sequence ID" value="NZ_CP053097.1"/>
</dbReference>
<keyword evidence="4 10" id="KW-0699">rRNA-binding</keyword>
<evidence type="ECO:0000256" key="13">
    <source>
        <dbReference type="RuleBase" id="RU004008"/>
    </source>
</evidence>
<dbReference type="CDD" id="cd00336">
    <property type="entry name" value="Ribosomal_L22"/>
    <property type="match status" value="1"/>
</dbReference>
<comment type="subunit">
    <text evidence="3 10 12">Part of the 50S ribosomal subunit.</text>
</comment>